<feature type="compositionally biased region" description="Acidic residues" evidence="1">
    <location>
        <begin position="551"/>
        <end position="571"/>
    </location>
</feature>
<proteinExistence type="predicted"/>
<evidence type="ECO:0000313" key="3">
    <source>
        <dbReference type="Proteomes" id="UP000572817"/>
    </source>
</evidence>
<accession>A0A8H4IM94</accession>
<protein>
    <submittedName>
        <fullName evidence="2">Uncharacterized protein</fullName>
    </submittedName>
</protein>
<dbReference type="OrthoDB" id="10674118at2759"/>
<feature type="region of interest" description="Disordered" evidence="1">
    <location>
        <begin position="328"/>
        <end position="415"/>
    </location>
</feature>
<evidence type="ECO:0000313" key="2">
    <source>
        <dbReference type="EMBL" id="KAF4302869.1"/>
    </source>
</evidence>
<dbReference type="EMBL" id="WWBZ02000062">
    <property type="protein sequence ID" value="KAF4302869.1"/>
    <property type="molecule type" value="Genomic_DNA"/>
</dbReference>
<keyword evidence="3" id="KW-1185">Reference proteome</keyword>
<evidence type="ECO:0000256" key="1">
    <source>
        <dbReference type="SAM" id="MobiDB-lite"/>
    </source>
</evidence>
<dbReference type="AlphaFoldDB" id="A0A8H4IM94"/>
<reference evidence="2" key="1">
    <citation type="submission" date="2020-04" db="EMBL/GenBank/DDBJ databases">
        <title>Genome Assembly and Annotation of Botryosphaeria dothidea sdau 11-99, a Latent Pathogen of Apple Fruit Ring Rot in China.</title>
        <authorList>
            <person name="Yu C."/>
            <person name="Diao Y."/>
            <person name="Lu Q."/>
            <person name="Zhao J."/>
            <person name="Cui S."/>
            <person name="Peng C."/>
            <person name="He B."/>
            <person name="Liu H."/>
        </authorList>
    </citation>
    <scope>NUCLEOTIDE SEQUENCE [LARGE SCALE GENOMIC DNA]</scope>
    <source>
        <strain evidence="2">Sdau11-99</strain>
    </source>
</reference>
<organism evidence="2 3">
    <name type="scientific">Botryosphaeria dothidea</name>
    <dbReference type="NCBI Taxonomy" id="55169"/>
    <lineage>
        <taxon>Eukaryota</taxon>
        <taxon>Fungi</taxon>
        <taxon>Dikarya</taxon>
        <taxon>Ascomycota</taxon>
        <taxon>Pezizomycotina</taxon>
        <taxon>Dothideomycetes</taxon>
        <taxon>Dothideomycetes incertae sedis</taxon>
        <taxon>Botryosphaeriales</taxon>
        <taxon>Botryosphaeriaceae</taxon>
        <taxon>Botryosphaeria</taxon>
    </lineage>
</organism>
<feature type="region of interest" description="Disordered" evidence="1">
    <location>
        <begin position="551"/>
        <end position="583"/>
    </location>
</feature>
<feature type="region of interest" description="Disordered" evidence="1">
    <location>
        <begin position="46"/>
        <end position="67"/>
    </location>
</feature>
<gene>
    <name evidence="2" type="ORF">GTA08_BOTSDO09439</name>
</gene>
<dbReference type="Proteomes" id="UP000572817">
    <property type="component" value="Unassembled WGS sequence"/>
</dbReference>
<name>A0A8H4IM94_9PEZI</name>
<sequence>MDDTSSPADTQIASLSRLGFSRSAQNIRIFTGRFIRRVSDTFGRAVSSLPDRDTATSPPSPCMEDSDLVSEDADISEAQRGNIQDAPLRGRSRTNTITSTSPELCYWMTSHLFNVEYVWNTSQSAYECEDQDIHRVASSLRRAFSHLYDLPVEEYPEITFPVGATGHKAHYRMDGQSSLYPRGAKGLKKRGDDDVPLQSFLPRARQSKPLDPAVFRAVGCFFPQPSKLSQVQNVDDADEDEILATPAPFMVYKDPTSQGTECSHIPKSVSSGILRERIPRSSLSGLPAVMDEIEDAHGRYRHLSPTAPQETDGQENFHASAVAGEEPADYYGPAKDYCGSLSSDSDSSSDSDDEELERAIFIPQRNTDPEPESDFTDFYGDFSNSLDGEAYLPHSESGSESLSDDDVDSTRANISDSDIRERLSIASDPENGIGALPDAPAADQWQPSQLPVVFNTPPPGDAISESGSVVHNDGEFGVFHGLDEPPITRRPSSIEQLSALLEAACEFDHEAVDPSQPAPQYRPALPEGYKYLVPIDMVIWNEPHLIVSEDYEYSSGEDGESSDEEESDYEEEPAKSGRLRRHGDEGCQAISSYWIRRS</sequence>
<feature type="compositionally biased region" description="Acidic residues" evidence="1">
    <location>
        <begin position="347"/>
        <end position="356"/>
    </location>
</feature>
<comment type="caution">
    <text evidence="2">The sequence shown here is derived from an EMBL/GenBank/DDBJ whole genome shotgun (WGS) entry which is preliminary data.</text>
</comment>